<dbReference type="AlphaFoldDB" id="A0A917BT96"/>
<dbReference type="InterPro" id="IPR000073">
    <property type="entry name" value="AB_hydrolase_1"/>
</dbReference>
<dbReference type="InterPro" id="IPR029058">
    <property type="entry name" value="AB_hydrolase_fold"/>
</dbReference>
<comment type="caution">
    <text evidence="3">The sequence shown here is derived from an EMBL/GenBank/DDBJ whole genome shotgun (WGS) entry which is preliminary data.</text>
</comment>
<feature type="domain" description="AB hydrolase-1" evidence="2">
    <location>
        <begin position="16"/>
        <end position="126"/>
    </location>
</feature>
<dbReference type="Gene3D" id="3.40.50.1820">
    <property type="entry name" value="alpha/beta hydrolase"/>
    <property type="match status" value="1"/>
</dbReference>
<dbReference type="Proteomes" id="UP000649179">
    <property type="component" value="Unassembled WGS sequence"/>
</dbReference>
<protein>
    <submittedName>
        <fullName evidence="3">Alpha/beta hydrolase</fullName>
    </submittedName>
</protein>
<dbReference type="PANTHER" id="PTHR43798:SF31">
    <property type="entry name" value="AB HYDROLASE SUPERFAMILY PROTEIN YCLE"/>
    <property type="match status" value="1"/>
</dbReference>
<dbReference type="GO" id="GO:0016020">
    <property type="term" value="C:membrane"/>
    <property type="evidence" value="ECO:0007669"/>
    <property type="project" value="TreeGrafter"/>
</dbReference>
<dbReference type="EMBL" id="BMKQ01000001">
    <property type="protein sequence ID" value="GGF55867.1"/>
    <property type="molecule type" value="Genomic_DNA"/>
</dbReference>
<dbReference type="Pfam" id="PF00561">
    <property type="entry name" value="Abhydrolase_1"/>
    <property type="match status" value="1"/>
</dbReference>
<gene>
    <name evidence="3" type="ORF">GCM10011519_32260</name>
</gene>
<keyword evidence="1 3" id="KW-0378">Hydrolase</keyword>
<keyword evidence="4" id="KW-1185">Reference proteome</keyword>
<dbReference type="SUPFAM" id="SSF53474">
    <property type="entry name" value="alpha/beta-Hydrolases"/>
    <property type="match status" value="1"/>
</dbReference>
<dbReference type="InterPro" id="IPR050266">
    <property type="entry name" value="AB_hydrolase_sf"/>
</dbReference>
<name>A0A917BT96_9ACTN</name>
<evidence type="ECO:0000313" key="3">
    <source>
        <dbReference type="EMBL" id="GGF55867.1"/>
    </source>
</evidence>
<reference evidence="3" key="2">
    <citation type="submission" date="2020-09" db="EMBL/GenBank/DDBJ databases">
        <authorList>
            <person name="Sun Q."/>
            <person name="Zhou Y."/>
        </authorList>
    </citation>
    <scope>NUCLEOTIDE SEQUENCE</scope>
    <source>
        <strain evidence="3">CGMCC 1.16067</strain>
    </source>
</reference>
<dbReference type="PRINTS" id="PR00111">
    <property type="entry name" value="ABHYDROLASE"/>
</dbReference>
<sequence>MAGTDRLWVEDTGEGPPVVLIHPGIHDSTVWDTVVPLLEDLRSIRYDARDFGRSSASTQPFRAVDDLLAVLDARGLEAAHLVGNSMGGASALSAALEAPSRVLSLTVMCTAIAGYPWPDDDPDLENAWAEASASGDPQQVAEVSARIWCAAGTDAALEAQLLAAATADANHDAHEQDGPEHWSRVGEIAVPAAVVVGERDVASMVTANTDLAAAIAGAELVRLSEADHLPSLRDPRAVAEVVRRTVARAG</sequence>
<reference evidence="3" key="1">
    <citation type="journal article" date="2014" name="Int. J. Syst. Evol. Microbiol.">
        <title>Complete genome sequence of Corynebacterium casei LMG S-19264T (=DSM 44701T), isolated from a smear-ripened cheese.</title>
        <authorList>
            <consortium name="US DOE Joint Genome Institute (JGI-PGF)"/>
            <person name="Walter F."/>
            <person name="Albersmeier A."/>
            <person name="Kalinowski J."/>
            <person name="Ruckert C."/>
        </authorList>
    </citation>
    <scope>NUCLEOTIDE SEQUENCE</scope>
    <source>
        <strain evidence="3">CGMCC 1.16067</strain>
    </source>
</reference>
<proteinExistence type="predicted"/>
<organism evidence="3 4">
    <name type="scientific">Marmoricola endophyticus</name>
    <dbReference type="NCBI Taxonomy" id="2040280"/>
    <lineage>
        <taxon>Bacteria</taxon>
        <taxon>Bacillati</taxon>
        <taxon>Actinomycetota</taxon>
        <taxon>Actinomycetes</taxon>
        <taxon>Propionibacteriales</taxon>
        <taxon>Nocardioidaceae</taxon>
        <taxon>Marmoricola</taxon>
    </lineage>
</organism>
<evidence type="ECO:0000313" key="4">
    <source>
        <dbReference type="Proteomes" id="UP000649179"/>
    </source>
</evidence>
<evidence type="ECO:0000256" key="1">
    <source>
        <dbReference type="ARBA" id="ARBA00022801"/>
    </source>
</evidence>
<accession>A0A917BT96</accession>
<evidence type="ECO:0000259" key="2">
    <source>
        <dbReference type="Pfam" id="PF00561"/>
    </source>
</evidence>
<dbReference type="PANTHER" id="PTHR43798">
    <property type="entry name" value="MONOACYLGLYCEROL LIPASE"/>
    <property type="match status" value="1"/>
</dbReference>
<dbReference type="GO" id="GO:0016787">
    <property type="term" value="F:hydrolase activity"/>
    <property type="evidence" value="ECO:0007669"/>
    <property type="project" value="UniProtKB-KW"/>
</dbReference>